<keyword evidence="3" id="KW-0378">Hydrolase</keyword>
<dbReference type="EC" id="3.5.1.28" evidence="2"/>
<comment type="caution">
    <text evidence="6">The sequence shown here is derived from an EMBL/GenBank/DDBJ whole genome shotgun (WGS) entry which is preliminary data.</text>
</comment>
<comment type="catalytic activity">
    <reaction evidence="1">
        <text>Hydrolyzes the link between N-acetylmuramoyl residues and L-amino acid residues in certain cell-wall glycopeptides.</text>
        <dbReference type="EC" id="3.5.1.28"/>
    </reaction>
</comment>
<dbReference type="InterPro" id="IPR002508">
    <property type="entry name" value="MurNAc-LAA_cat"/>
</dbReference>
<evidence type="ECO:0000259" key="5">
    <source>
        <dbReference type="SMART" id="SM00646"/>
    </source>
</evidence>
<dbReference type="GO" id="GO:0030288">
    <property type="term" value="C:outer membrane-bounded periplasmic space"/>
    <property type="evidence" value="ECO:0007669"/>
    <property type="project" value="TreeGrafter"/>
</dbReference>
<dbReference type="AlphaFoldDB" id="A0A2J0LJD0"/>
<evidence type="ECO:0000256" key="1">
    <source>
        <dbReference type="ARBA" id="ARBA00001561"/>
    </source>
</evidence>
<feature type="signal peptide" evidence="4">
    <location>
        <begin position="1"/>
        <end position="24"/>
    </location>
</feature>
<dbReference type="GO" id="GO:0009253">
    <property type="term" value="P:peptidoglycan catabolic process"/>
    <property type="evidence" value="ECO:0007669"/>
    <property type="project" value="InterPro"/>
</dbReference>
<keyword evidence="4" id="KW-0732">Signal</keyword>
<dbReference type="Pfam" id="PF01520">
    <property type="entry name" value="Amidase_3"/>
    <property type="match status" value="1"/>
</dbReference>
<feature type="domain" description="MurNAc-LAA" evidence="5">
    <location>
        <begin position="204"/>
        <end position="358"/>
    </location>
</feature>
<name>A0A2J0LJD0_9BACT</name>
<dbReference type="PANTHER" id="PTHR30404">
    <property type="entry name" value="N-ACETYLMURAMOYL-L-ALANINE AMIDASE"/>
    <property type="match status" value="1"/>
</dbReference>
<dbReference type="EMBL" id="PFGP01000014">
    <property type="protein sequence ID" value="PIW66964.1"/>
    <property type="molecule type" value="Genomic_DNA"/>
</dbReference>
<dbReference type="GO" id="GO:0008745">
    <property type="term" value="F:N-acetylmuramoyl-L-alanine amidase activity"/>
    <property type="evidence" value="ECO:0007669"/>
    <property type="project" value="UniProtKB-EC"/>
</dbReference>
<evidence type="ECO:0000313" key="6">
    <source>
        <dbReference type="EMBL" id="PIW66964.1"/>
    </source>
</evidence>
<evidence type="ECO:0000256" key="4">
    <source>
        <dbReference type="SAM" id="SignalP"/>
    </source>
</evidence>
<feature type="chain" id="PRO_5014394902" description="N-acetylmuramoyl-L-alanine amidase" evidence="4">
    <location>
        <begin position="25"/>
        <end position="372"/>
    </location>
</feature>
<dbReference type="SUPFAM" id="SSF53187">
    <property type="entry name" value="Zn-dependent exopeptidases"/>
    <property type="match status" value="1"/>
</dbReference>
<protein>
    <recommendedName>
        <fullName evidence="2">N-acetylmuramoyl-L-alanine amidase</fullName>
        <ecNumber evidence="2">3.5.1.28</ecNumber>
    </recommendedName>
</protein>
<accession>A0A2J0LJD0</accession>
<dbReference type="FunFam" id="3.40.630.40:FF:000005">
    <property type="entry name" value="N-acetylmuramoyl-L-alanine amidase (AmiA)"/>
    <property type="match status" value="1"/>
</dbReference>
<dbReference type="CDD" id="cd02696">
    <property type="entry name" value="MurNAc-LAA"/>
    <property type="match status" value="1"/>
</dbReference>
<gene>
    <name evidence="6" type="ORF">COW11_00535</name>
</gene>
<dbReference type="InterPro" id="IPR012854">
    <property type="entry name" value="Cu_amine_oxidase-like_N"/>
</dbReference>
<dbReference type="SUPFAM" id="SSF55383">
    <property type="entry name" value="Copper amine oxidase, domain N"/>
    <property type="match status" value="1"/>
</dbReference>
<dbReference type="Pfam" id="PF07833">
    <property type="entry name" value="Cu_amine_oxidN1"/>
    <property type="match status" value="1"/>
</dbReference>
<reference evidence="6 7" key="1">
    <citation type="submission" date="2017-09" db="EMBL/GenBank/DDBJ databases">
        <title>Depth-based differentiation of microbial function through sediment-hosted aquifers and enrichment of novel symbionts in the deep terrestrial subsurface.</title>
        <authorList>
            <person name="Probst A.J."/>
            <person name="Ladd B."/>
            <person name="Jarett J.K."/>
            <person name="Geller-Mcgrath D.E."/>
            <person name="Sieber C.M."/>
            <person name="Emerson J.B."/>
            <person name="Anantharaman K."/>
            <person name="Thomas B.C."/>
            <person name="Malmstrom R."/>
            <person name="Stieglmeier M."/>
            <person name="Klingl A."/>
            <person name="Woyke T."/>
            <person name="Ryan C.M."/>
            <person name="Banfield J.F."/>
        </authorList>
    </citation>
    <scope>NUCLEOTIDE SEQUENCE [LARGE SCALE GENOMIC DNA]</scope>
    <source>
        <strain evidence="6">CG12_big_fil_rev_8_21_14_0_65_43_15</strain>
    </source>
</reference>
<proteinExistence type="predicted"/>
<dbReference type="SMART" id="SM00646">
    <property type="entry name" value="Ami_3"/>
    <property type="match status" value="1"/>
</dbReference>
<evidence type="ECO:0000313" key="7">
    <source>
        <dbReference type="Proteomes" id="UP000231267"/>
    </source>
</evidence>
<evidence type="ECO:0000256" key="2">
    <source>
        <dbReference type="ARBA" id="ARBA00011901"/>
    </source>
</evidence>
<evidence type="ECO:0000256" key="3">
    <source>
        <dbReference type="ARBA" id="ARBA00022801"/>
    </source>
</evidence>
<dbReference type="PANTHER" id="PTHR30404:SF0">
    <property type="entry name" value="N-ACETYLMURAMOYL-L-ALANINE AMIDASE AMIC"/>
    <property type="match status" value="1"/>
</dbReference>
<organism evidence="6 7">
    <name type="scientific">Candidatus Taenaricola geysiri</name>
    <dbReference type="NCBI Taxonomy" id="1974752"/>
    <lineage>
        <taxon>Bacteria</taxon>
        <taxon>Pseudomonadati</taxon>
        <taxon>Candidatus Omnitrophota</taxon>
        <taxon>Candidatus Taenaricola</taxon>
    </lineage>
</organism>
<sequence>MKKNFIYILLIAFSLQLAFLPGCATVPKVAPHAISPALQDQIVKINNADYVPLIIVCDRFDYKWSWDTVARKAGIQNKNNYFRFSEGSRFALTGDKVVNMGFPAVIYRGALMVPVSFAQEKIAVQQDTVCHPVYSVKKDYLLRKVVVDAGHGGKDPGAIGRCGLLEKDVALDIAIRLADKLKKEGFDVYLTRSSDRFIALSKRVQIANDKSADFFVSIHVNAAKMKNAKGFEVYYLSEAADDAARKLAESENASLKFEEGSYQVNSSNNLQCILWDLVSTENRTESIQLAGYISDQARKRLWVRQRGVKSAGFYVLKGARMPAILVETGFITNLDEEAKLKRPDYRDAIADAIAKGILDYRQEYEKTEGFAR</sequence>
<dbReference type="InterPro" id="IPR050695">
    <property type="entry name" value="N-acetylmuramoyl_amidase_3"/>
</dbReference>
<dbReference type="Gene3D" id="3.30.457.10">
    <property type="entry name" value="Copper amine oxidase-like, N-terminal domain"/>
    <property type="match status" value="1"/>
</dbReference>
<dbReference type="Proteomes" id="UP000231267">
    <property type="component" value="Unassembled WGS sequence"/>
</dbReference>
<dbReference type="InterPro" id="IPR036582">
    <property type="entry name" value="Mao_N_sf"/>
</dbReference>
<dbReference type="Gene3D" id="3.40.630.40">
    <property type="entry name" value="Zn-dependent exopeptidases"/>
    <property type="match status" value="1"/>
</dbReference>